<evidence type="ECO:0000313" key="3">
    <source>
        <dbReference type="Proteomes" id="UP000199289"/>
    </source>
</evidence>
<dbReference type="AlphaFoldDB" id="A0A1H1BH40"/>
<organism evidence="2 3">
    <name type="scientific">Halopelagius longus</name>
    <dbReference type="NCBI Taxonomy" id="1236180"/>
    <lineage>
        <taxon>Archaea</taxon>
        <taxon>Methanobacteriati</taxon>
        <taxon>Methanobacteriota</taxon>
        <taxon>Stenosarchaea group</taxon>
        <taxon>Halobacteria</taxon>
        <taxon>Halobacteriales</taxon>
        <taxon>Haloferacaceae</taxon>
    </lineage>
</organism>
<dbReference type="InterPro" id="IPR019587">
    <property type="entry name" value="Polyketide_cyclase/dehydratase"/>
</dbReference>
<dbReference type="Proteomes" id="UP000255421">
    <property type="component" value="Unassembled WGS sequence"/>
</dbReference>
<dbReference type="Pfam" id="PF10604">
    <property type="entry name" value="Polyketide_cyc2"/>
    <property type="match status" value="1"/>
</dbReference>
<sequence length="143" mass="16411">MTVRVRRAFEFDAPPERIWDFISDPGKRANAISVVESYELEEGTNRATWEVSLPIPFLNSTATVQTEDVEFEPPRHVKFVGRSKVMRVTGEHTVEEIDGGTRLLNEFVVDGRVPGVERFFKRNLDEELENLEAALRRETEHPA</sequence>
<dbReference type="EMBL" id="FNKQ01000002">
    <property type="protein sequence ID" value="SDQ51285.1"/>
    <property type="molecule type" value="Genomic_DNA"/>
</dbReference>
<evidence type="ECO:0000313" key="2">
    <source>
        <dbReference type="EMBL" id="SDQ51285.1"/>
    </source>
</evidence>
<accession>A0A1H1BH40</accession>
<evidence type="ECO:0000313" key="1">
    <source>
        <dbReference type="EMBL" id="RDI70787.1"/>
    </source>
</evidence>
<reference evidence="1 4" key="3">
    <citation type="submission" date="2018-07" db="EMBL/GenBank/DDBJ databases">
        <title>Genome sequence of extremly halophilic archaeon Halopelagius longus strain BC12-B1.</title>
        <authorList>
            <person name="Zhang X."/>
        </authorList>
    </citation>
    <scope>NUCLEOTIDE SEQUENCE [LARGE SCALE GENOMIC DNA]</scope>
    <source>
        <strain evidence="1 4">BC12-B1</strain>
    </source>
</reference>
<dbReference type="RefSeq" id="WP_092536077.1">
    <property type="nucleotide sequence ID" value="NZ_FNKQ01000002.1"/>
</dbReference>
<dbReference type="InterPro" id="IPR023393">
    <property type="entry name" value="START-like_dom_sf"/>
</dbReference>
<dbReference type="CDD" id="cd07812">
    <property type="entry name" value="SRPBCC"/>
    <property type="match status" value="1"/>
</dbReference>
<dbReference type="Gene3D" id="3.30.530.20">
    <property type="match status" value="1"/>
</dbReference>
<name>A0A1H1BH40_9EURY</name>
<protein>
    <submittedName>
        <fullName evidence="2">Carbon monoxide dehydrogenase subunit G</fullName>
    </submittedName>
    <submittedName>
        <fullName evidence="1">Polyketide cyclase</fullName>
    </submittedName>
</protein>
<reference evidence="2" key="2">
    <citation type="submission" date="2016-10" db="EMBL/GenBank/DDBJ databases">
        <authorList>
            <person name="de Groot N.N."/>
        </authorList>
    </citation>
    <scope>NUCLEOTIDE SEQUENCE [LARGE SCALE GENOMIC DNA]</scope>
    <source>
        <strain evidence="2">CGMCC 1.12397</strain>
    </source>
</reference>
<reference evidence="3" key="1">
    <citation type="submission" date="2016-10" db="EMBL/GenBank/DDBJ databases">
        <authorList>
            <person name="Varghese N."/>
            <person name="Submissions S."/>
        </authorList>
    </citation>
    <scope>NUCLEOTIDE SEQUENCE [LARGE SCALE GENOMIC DNA]</scope>
    <source>
        <strain evidence="3">CGMCC 1.12397</strain>
    </source>
</reference>
<evidence type="ECO:0000313" key="4">
    <source>
        <dbReference type="Proteomes" id="UP000255421"/>
    </source>
</evidence>
<keyword evidence="4" id="KW-1185">Reference proteome</keyword>
<dbReference type="SUPFAM" id="SSF55961">
    <property type="entry name" value="Bet v1-like"/>
    <property type="match status" value="1"/>
</dbReference>
<gene>
    <name evidence="1" type="ORF">DWB78_03040</name>
    <name evidence="2" type="ORF">SAMN05216278_1795</name>
</gene>
<dbReference type="EMBL" id="QQST01000001">
    <property type="protein sequence ID" value="RDI70787.1"/>
    <property type="molecule type" value="Genomic_DNA"/>
</dbReference>
<dbReference type="OrthoDB" id="25755at2157"/>
<dbReference type="Proteomes" id="UP000199289">
    <property type="component" value="Unassembled WGS sequence"/>
</dbReference>
<proteinExistence type="predicted"/>